<dbReference type="NCBIfam" id="NF002537">
    <property type="entry name" value="PRK02090.1"/>
    <property type="match status" value="1"/>
</dbReference>
<feature type="compositionally biased region" description="Basic residues" evidence="5">
    <location>
        <begin position="274"/>
        <end position="309"/>
    </location>
</feature>
<dbReference type="Proteomes" id="UP000611521">
    <property type="component" value="Unassembled WGS sequence"/>
</dbReference>
<dbReference type="Gene3D" id="3.40.50.620">
    <property type="entry name" value="HUPs"/>
    <property type="match status" value="1"/>
</dbReference>
<dbReference type="HAMAP" id="MF_00063">
    <property type="entry name" value="CysH"/>
    <property type="match status" value="1"/>
</dbReference>
<feature type="compositionally biased region" description="Basic residues" evidence="5">
    <location>
        <begin position="390"/>
        <end position="403"/>
    </location>
</feature>
<feature type="compositionally biased region" description="Basic and acidic residues" evidence="5">
    <location>
        <begin position="472"/>
        <end position="486"/>
    </location>
</feature>
<name>A0ABR8W4M0_9MICO</name>
<accession>A0ABR8W4M0</accession>
<dbReference type="GO" id="GO:0004604">
    <property type="term" value="F:phosphoadenylyl-sulfate reductase (thioredoxin) activity"/>
    <property type="evidence" value="ECO:0007669"/>
    <property type="project" value="UniProtKB-EC"/>
</dbReference>
<feature type="region of interest" description="Disordered" evidence="5">
    <location>
        <begin position="116"/>
        <end position="625"/>
    </location>
</feature>
<evidence type="ECO:0000259" key="6">
    <source>
        <dbReference type="Pfam" id="PF01507"/>
    </source>
</evidence>
<feature type="compositionally biased region" description="Basic residues" evidence="5">
    <location>
        <begin position="119"/>
        <end position="139"/>
    </location>
</feature>
<dbReference type="CDD" id="cd23945">
    <property type="entry name" value="PAPS_reductase"/>
    <property type="match status" value="1"/>
</dbReference>
<dbReference type="PANTHER" id="PTHR46509">
    <property type="entry name" value="PHOSPHOADENOSINE PHOSPHOSULFATE REDUCTASE"/>
    <property type="match status" value="1"/>
</dbReference>
<keyword evidence="4" id="KW-0479">Metal-binding</keyword>
<comment type="pathway">
    <text evidence="3 4">Sulfur metabolism; hydrogen sulfide biosynthesis; sulfite from sulfate.</text>
</comment>
<comment type="caution">
    <text evidence="7">The sequence shown here is derived from an EMBL/GenBank/DDBJ whole genome shotgun (WGS) entry which is preliminary data.</text>
</comment>
<feature type="compositionally biased region" description="Basic residues" evidence="5">
    <location>
        <begin position="551"/>
        <end position="562"/>
    </location>
</feature>
<feature type="compositionally biased region" description="Basic and acidic residues" evidence="5">
    <location>
        <begin position="228"/>
        <end position="247"/>
    </location>
</feature>
<proteinExistence type="inferred from homology"/>
<keyword evidence="2 4" id="KW-0560">Oxidoreductase</keyword>
<feature type="compositionally biased region" description="Basic residues" evidence="5">
    <location>
        <begin position="440"/>
        <end position="450"/>
    </location>
</feature>
<keyword evidence="4" id="KW-0408">Iron</keyword>
<protein>
    <recommendedName>
        <fullName evidence="4">Adenosine 5'-phosphosulfate reductase</fullName>
        <shortName evidence="4">APS reductase</shortName>
        <ecNumber evidence="4">1.8.4.10</ecNumber>
    </recommendedName>
    <alternativeName>
        <fullName evidence="4">5'-adenylylsulfate reductase</fullName>
    </alternativeName>
    <alternativeName>
        <fullName evidence="4">Thioredoxin-dependent 5'-adenylylsulfate reductase</fullName>
    </alternativeName>
</protein>
<comment type="catalytic activity">
    <reaction evidence="4">
        <text>[thioredoxin]-disulfide + sulfite + AMP + 2 H(+) = adenosine 5'-phosphosulfate + [thioredoxin]-dithiol</text>
        <dbReference type="Rhea" id="RHEA:21976"/>
        <dbReference type="Rhea" id="RHEA-COMP:10698"/>
        <dbReference type="Rhea" id="RHEA-COMP:10700"/>
        <dbReference type="ChEBI" id="CHEBI:15378"/>
        <dbReference type="ChEBI" id="CHEBI:17359"/>
        <dbReference type="ChEBI" id="CHEBI:29950"/>
        <dbReference type="ChEBI" id="CHEBI:50058"/>
        <dbReference type="ChEBI" id="CHEBI:58243"/>
        <dbReference type="ChEBI" id="CHEBI:456215"/>
        <dbReference type="EC" id="1.8.4.10"/>
    </reaction>
</comment>
<keyword evidence="4" id="KW-0963">Cytoplasm</keyword>
<evidence type="ECO:0000313" key="8">
    <source>
        <dbReference type="Proteomes" id="UP000611521"/>
    </source>
</evidence>
<comment type="subcellular location">
    <subcellularLocation>
        <location evidence="4">Cytoplasm</location>
    </subcellularLocation>
</comment>
<feature type="compositionally biased region" description="Basic residues" evidence="5">
    <location>
        <begin position="78"/>
        <end position="87"/>
    </location>
</feature>
<evidence type="ECO:0000256" key="1">
    <source>
        <dbReference type="ARBA" id="ARBA00009732"/>
    </source>
</evidence>
<evidence type="ECO:0000256" key="4">
    <source>
        <dbReference type="HAMAP-Rule" id="MF_00063"/>
    </source>
</evidence>
<feature type="compositionally biased region" description="Basic residues" evidence="5">
    <location>
        <begin position="202"/>
        <end position="227"/>
    </location>
</feature>
<gene>
    <name evidence="4" type="primary">cysH</name>
    <name evidence="7" type="ORF">H9633_06310</name>
</gene>
<dbReference type="InterPro" id="IPR002500">
    <property type="entry name" value="PAPS_reduct_dom"/>
</dbReference>
<sequence length="856" mass="95756">MTLCFAPGLSVSWKVSASDRSPYVDPQPFIRGGLDVDPAADDHPRCAHPHQSHADQAARPVGRRRTRAAEHERGDQARRRRTQRARAHRDDLRPGRVREHRSVRPARAFPLVGAVHPAQARHRRGPHRSARAARTRRRILHDAGAHRRRTAHHPAAARDRRDLDGVRPRHRRHHRPAERAAALGAHRGRARDLASPRSGRAEHHRGLRRRAAHLPRLGRGRHRRGRAHRSDTAAARDRRPLPRRPELLEPAAQVQDGDHRASESGRRARDQRLLVRRRRAPGSRCRLRPVGRRRPRRGAPPRRAARHLRAAGAGGRGVVRRHQHLPRLRLPPAAQQGADEVPARRLGHREDARRARERVPGLPAARRSGPRRAGRRTRPRRRAPAEGRPVLHRRRDHGRPSLRHHSDASRRPRRGERIAARAPDGLPEDPRARCAGGPRAARRRRARRARSAIAPEPVPPRDDRLHGHRILQARDRRDEGERRAGDRPAGAAPGRARTRDRPDHHAARERVPQLVRAHPDGRHRAEGPARHDRRPAGSRLSGASRGWPGHRGARRGRPRAHRARAEGSGRRHRRLRGAGDPPLPRRPIRGRELRHVGAPRRRRGAAVSTARRGSLSLPQGRRPASELRALAERGNAELRSRQPDEASPAEVVAWVAANIAVSQVAVACSMADAALPHLVSQSLPGVDVLFLDTGYHFLETRFTRDEVASRLDVIVVDVKPAQSVREQDAEFGTDLFARDPGLCCARRKVEPLHRALGGYEAWFTGVRRDEAPTRAETELVVWDERNGLVKVNPVAAWSFDDLTAYSAAHDVPVNPLIANGYPSIGCAPCTRPVAPGEDPRSGRWAGLTKTECGLHV</sequence>
<feature type="compositionally biased region" description="Basic and acidic residues" evidence="5">
    <location>
        <begin position="88"/>
        <end position="102"/>
    </location>
</feature>
<feature type="compositionally biased region" description="Basic residues" evidence="5">
    <location>
        <begin position="368"/>
        <end position="382"/>
    </location>
</feature>
<feature type="compositionally biased region" description="Basic residues" evidence="5">
    <location>
        <begin position="318"/>
        <end position="327"/>
    </location>
</feature>
<reference evidence="7 8" key="1">
    <citation type="submission" date="2020-08" db="EMBL/GenBank/DDBJ databases">
        <title>A Genomic Blueprint of the Chicken Gut Microbiome.</title>
        <authorList>
            <person name="Gilroy R."/>
            <person name="Ravi A."/>
            <person name="Getino M."/>
            <person name="Pursley I."/>
            <person name="Horton D.L."/>
            <person name="Alikhan N.-F."/>
            <person name="Baker D."/>
            <person name="Gharbi K."/>
            <person name="Hall N."/>
            <person name="Watson M."/>
            <person name="Adriaenssens E.M."/>
            <person name="Foster-Nyarko E."/>
            <person name="Jarju S."/>
            <person name="Secka A."/>
            <person name="Antonio M."/>
            <person name="Oren A."/>
            <person name="Chaudhuri R."/>
            <person name="La Ragione R.M."/>
            <person name="Hildebrand F."/>
            <person name="Pallen M.J."/>
        </authorList>
    </citation>
    <scope>NUCLEOTIDE SEQUENCE [LARGE SCALE GENOMIC DNA]</scope>
    <source>
        <strain evidence="7 8">Re1</strain>
    </source>
</reference>
<feature type="domain" description="Phosphoadenosine phosphosulphate reductase" evidence="6">
    <location>
        <begin position="665"/>
        <end position="832"/>
    </location>
</feature>
<dbReference type="InterPro" id="IPR014729">
    <property type="entry name" value="Rossmann-like_a/b/a_fold"/>
</dbReference>
<dbReference type="InterPro" id="IPR004511">
    <property type="entry name" value="PAPS/APS_Rdtase"/>
</dbReference>
<comment type="function">
    <text evidence="4">Catalyzes the formation of sulfite from adenosine 5'-phosphosulfate (APS) using thioredoxin as an electron donor.</text>
</comment>
<feature type="compositionally biased region" description="Basic and acidic residues" evidence="5">
    <location>
        <begin position="348"/>
        <end position="359"/>
    </location>
</feature>
<dbReference type="SUPFAM" id="SSF52402">
    <property type="entry name" value="Adenine nucleotide alpha hydrolases-like"/>
    <property type="match status" value="1"/>
</dbReference>
<dbReference type="Pfam" id="PF01507">
    <property type="entry name" value="PAPS_reduct"/>
    <property type="match status" value="1"/>
</dbReference>
<feature type="binding site" evidence="4">
    <location>
        <position position="829"/>
    </location>
    <ligand>
        <name>[4Fe-4S] cluster</name>
        <dbReference type="ChEBI" id="CHEBI:49883"/>
    </ligand>
</feature>
<dbReference type="EMBL" id="JACSPX010000001">
    <property type="protein sequence ID" value="MBD8011908.1"/>
    <property type="molecule type" value="Genomic_DNA"/>
</dbReference>
<feature type="binding site" evidence="4">
    <location>
        <position position="826"/>
    </location>
    <ligand>
        <name>[4Fe-4S] cluster</name>
        <dbReference type="ChEBI" id="CHEBI:49883"/>
    </ligand>
</feature>
<feature type="region of interest" description="Disordered" evidence="5">
    <location>
        <begin position="16"/>
        <end position="102"/>
    </location>
</feature>
<feature type="compositionally biased region" description="Basic and acidic residues" evidence="5">
    <location>
        <begin position="497"/>
        <end position="530"/>
    </location>
</feature>
<feature type="compositionally biased region" description="Basic and acidic residues" evidence="5">
    <location>
        <begin position="156"/>
        <end position="167"/>
    </location>
</feature>
<dbReference type="NCBIfam" id="TIGR00434">
    <property type="entry name" value="cysH"/>
    <property type="match status" value="1"/>
</dbReference>
<evidence type="ECO:0000256" key="2">
    <source>
        <dbReference type="ARBA" id="ARBA00023002"/>
    </source>
</evidence>
<organism evidence="7 8">
    <name type="scientific">Microbacterium commune</name>
    <dbReference type="NCBI Taxonomy" id="2762219"/>
    <lineage>
        <taxon>Bacteria</taxon>
        <taxon>Bacillati</taxon>
        <taxon>Actinomycetota</taxon>
        <taxon>Actinomycetes</taxon>
        <taxon>Micrococcales</taxon>
        <taxon>Microbacteriaceae</taxon>
        <taxon>Microbacterium</taxon>
    </lineage>
</organism>
<feature type="compositionally biased region" description="Basic and acidic residues" evidence="5">
    <location>
        <begin position="404"/>
        <end position="419"/>
    </location>
</feature>
<feature type="binding site" evidence="4">
    <location>
        <position position="743"/>
    </location>
    <ligand>
        <name>[4Fe-4S] cluster</name>
        <dbReference type="ChEBI" id="CHEBI:49883"/>
    </ligand>
</feature>
<dbReference type="EC" id="1.8.4.10" evidence="4"/>
<comment type="cofactor">
    <cofactor evidence="4">
        <name>[4Fe-4S] cluster</name>
        <dbReference type="ChEBI" id="CHEBI:49883"/>
    </cofactor>
    <text evidence="4">Binds 1 [4Fe-4S] cluster per subunit.</text>
</comment>
<feature type="compositionally biased region" description="Basic and acidic residues" evidence="5">
    <location>
        <begin position="67"/>
        <end position="77"/>
    </location>
</feature>
<keyword evidence="8" id="KW-1185">Reference proteome</keyword>
<dbReference type="PANTHER" id="PTHR46509:SF1">
    <property type="entry name" value="PHOSPHOADENOSINE PHOSPHOSULFATE REDUCTASE"/>
    <property type="match status" value="1"/>
</dbReference>
<evidence type="ECO:0000313" key="7">
    <source>
        <dbReference type="EMBL" id="MBD8011908.1"/>
    </source>
</evidence>
<feature type="binding site" evidence="4">
    <location>
        <position position="744"/>
    </location>
    <ligand>
        <name>[4Fe-4S] cluster</name>
        <dbReference type="ChEBI" id="CHEBI:49883"/>
    </ligand>
</feature>
<feature type="active site" description="Nucleophile; cysteine thiosulfonate intermediate" evidence="4">
    <location>
        <position position="852"/>
    </location>
</feature>
<feature type="compositionally biased region" description="Basic and acidic residues" evidence="5">
    <location>
        <begin position="256"/>
        <end position="273"/>
    </location>
</feature>
<evidence type="ECO:0000256" key="3">
    <source>
        <dbReference type="ARBA" id="ARBA00024327"/>
    </source>
</evidence>
<comment type="similarity">
    <text evidence="1 4">Belongs to the PAPS reductase family. CysH subfamily.</text>
</comment>
<keyword evidence="4" id="KW-0411">Iron-sulfur</keyword>
<evidence type="ECO:0000256" key="5">
    <source>
        <dbReference type="SAM" id="MobiDB-lite"/>
    </source>
</evidence>